<evidence type="ECO:0000256" key="1">
    <source>
        <dbReference type="SAM" id="MobiDB-lite"/>
    </source>
</evidence>
<protein>
    <submittedName>
        <fullName evidence="2">Uncharacterized protein</fullName>
    </submittedName>
</protein>
<dbReference type="AlphaFoldDB" id="A0A2N0NN55"/>
<name>A0A2N0NN55_9GLOM</name>
<evidence type="ECO:0000313" key="2">
    <source>
        <dbReference type="EMBL" id="PKB95964.1"/>
    </source>
</evidence>
<dbReference type="VEuPathDB" id="FungiDB:RhiirA1_457258"/>
<dbReference type="EMBL" id="LLXJ01004297">
    <property type="protein sequence ID" value="PKB95964.1"/>
    <property type="molecule type" value="Genomic_DNA"/>
</dbReference>
<reference evidence="2 3" key="1">
    <citation type="submission" date="2016-04" db="EMBL/GenBank/DDBJ databases">
        <title>Genome analyses suggest a sexual origin of heterokaryosis in a supposedly ancient asexual fungus.</title>
        <authorList>
            <person name="Ropars J."/>
            <person name="Sedzielewska K."/>
            <person name="Noel J."/>
            <person name="Charron P."/>
            <person name="Farinelli L."/>
            <person name="Marton T."/>
            <person name="Kruger M."/>
            <person name="Pelin A."/>
            <person name="Brachmann A."/>
            <person name="Corradi N."/>
        </authorList>
    </citation>
    <scope>NUCLEOTIDE SEQUENCE [LARGE SCALE GENOMIC DNA]</scope>
    <source>
        <strain evidence="2 3">A5</strain>
    </source>
</reference>
<gene>
    <name evidence="2" type="ORF">RhiirA5_435719</name>
</gene>
<sequence>MSDVKIPHFVLHRSNKNSEFEESNTSKKLQSIIQEVNRKDNQESDGDEVSTGSSKILPPEDYYLSTDDEPIPPPSADNEERTRPNTSILPSSAAVERFRRGTPTAPGKQIRALYELQKMTHEKLTWLQNQTKAQKEKKKNTDLSDKEGCNSVCTKLFPDNMWPKYEEYEKGLEEWLGERHPNYLQEVNYREWNNCFSGRHHSSLMQKVKDLRGFNVTVVKNAVSKN</sequence>
<feature type="region of interest" description="Disordered" evidence="1">
    <location>
        <begin position="1"/>
        <end position="106"/>
    </location>
</feature>
<dbReference type="SMR" id="A0A2N0NN55"/>
<reference evidence="2 3" key="2">
    <citation type="submission" date="2017-09" db="EMBL/GenBank/DDBJ databases">
        <title>Extensive intraspecific genome diversity in a model arbuscular mycorrhizal fungus.</title>
        <authorList>
            <person name="Chen E.C."/>
            <person name="Morin E."/>
            <person name="Beaudet D."/>
            <person name="Noel J."/>
            <person name="Ndikumana S."/>
            <person name="Charron P."/>
            <person name="St-Onge C."/>
            <person name="Giorgi J."/>
            <person name="Grigoriev I.V."/>
            <person name="Roux C."/>
            <person name="Martin F.M."/>
            <person name="Corradi N."/>
        </authorList>
    </citation>
    <scope>NUCLEOTIDE SEQUENCE [LARGE SCALE GENOMIC DNA]</scope>
    <source>
        <strain evidence="2 3">A5</strain>
    </source>
</reference>
<evidence type="ECO:0000313" key="3">
    <source>
        <dbReference type="Proteomes" id="UP000232722"/>
    </source>
</evidence>
<organism evidence="2 3">
    <name type="scientific">Rhizophagus irregularis</name>
    <dbReference type="NCBI Taxonomy" id="588596"/>
    <lineage>
        <taxon>Eukaryota</taxon>
        <taxon>Fungi</taxon>
        <taxon>Fungi incertae sedis</taxon>
        <taxon>Mucoromycota</taxon>
        <taxon>Glomeromycotina</taxon>
        <taxon>Glomeromycetes</taxon>
        <taxon>Glomerales</taxon>
        <taxon>Glomeraceae</taxon>
        <taxon>Rhizophagus</taxon>
    </lineage>
</organism>
<dbReference type="Proteomes" id="UP000232722">
    <property type="component" value="Unassembled WGS sequence"/>
</dbReference>
<dbReference type="VEuPathDB" id="FungiDB:FUN_024484"/>
<accession>A0A2N0NN55</accession>
<proteinExistence type="predicted"/>
<dbReference type="VEuPathDB" id="FungiDB:RhiirFUN_013576"/>
<comment type="caution">
    <text evidence="2">The sequence shown here is derived from an EMBL/GenBank/DDBJ whole genome shotgun (WGS) entry which is preliminary data.</text>
</comment>